<dbReference type="GO" id="GO:0046872">
    <property type="term" value="F:metal ion binding"/>
    <property type="evidence" value="ECO:0007669"/>
    <property type="project" value="UniProtKB-KW"/>
</dbReference>
<dbReference type="Gene3D" id="3.40.190.80">
    <property type="match status" value="1"/>
</dbReference>
<keyword evidence="9" id="KW-1185">Reference proteome</keyword>
<evidence type="ECO:0000313" key="8">
    <source>
        <dbReference type="EMBL" id="OWJ60838.1"/>
    </source>
</evidence>
<dbReference type="AlphaFoldDB" id="A0A211Z6B4"/>
<dbReference type="OrthoDB" id="9785695at2"/>
<dbReference type="InterPro" id="IPR011809">
    <property type="entry name" value="His_9_proposed"/>
</dbReference>
<sequence>MTADSLVAFAESLADAARPAAMRWFRTGLAVEDKADDSPVTMADRGVEQLMRQMINASFPDHGILGEEHGREGVDRDLVWVLDPIDGTRAFIAGVPMFGSLIALVEQGRPKVGVIEMPALGERFVGHAGHPTTADGRPCRTRDCGGLGNAILTTTSPEVFSGDSLEAFARLAGAVKHRRYGLDCYGYALVALGCIDLVMECNLQPYDYMALVPVIEGAGGVITDWQGNPLGLDSPGEVLAAATPALHRAALDAIGRG</sequence>
<dbReference type="NCBIfam" id="TIGR02067">
    <property type="entry name" value="his_9_HisN"/>
    <property type="match status" value="1"/>
</dbReference>
<evidence type="ECO:0000256" key="1">
    <source>
        <dbReference type="ARBA" id="ARBA00001946"/>
    </source>
</evidence>
<name>A0A211Z6B4_9PROT</name>
<dbReference type="InterPro" id="IPR000760">
    <property type="entry name" value="Inositol_monophosphatase-like"/>
</dbReference>
<gene>
    <name evidence="8" type="ORF">BWR60_31590</name>
</gene>
<dbReference type="PANTHER" id="PTHR43200">
    <property type="entry name" value="PHOSPHATASE"/>
    <property type="match status" value="1"/>
</dbReference>
<dbReference type="PRINTS" id="PR00377">
    <property type="entry name" value="IMPHPHTASES"/>
</dbReference>
<keyword evidence="3 7" id="KW-0479">Metal-binding</keyword>
<feature type="binding site" evidence="7">
    <location>
        <position position="67"/>
    </location>
    <ligand>
        <name>Mg(2+)</name>
        <dbReference type="ChEBI" id="CHEBI:18420"/>
        <label>1</label>
        <note>catalytic</note>
    </ligand>
</feature>
<dbReference type="Gene3D" id="3.30.540.10">
    <property type="entry name" value="Fructose-1,6-Bisphosphatase, subunit A, domain 1"/>
    <property type="match status" value="1"/>
</dbReference>
<feature type="binding site" evidence="7">
    <location>
        <position position="85"/>
    </location>
    <ligand>
        <name>Mg(2+)</name>
        <dbReference type="ChEBI" id="CHEBI:18420"/>
        <label>1</label>
        <note>catalytic</note>
    </ligand>
</feature>
<dbReference type="Proteomes" id="UP000196655">
    <property type="component" value="Unassembled WGS sequence"/>
</dbReference>
<dbReference type="RefSeq" id="WP_088156545.1">
    <property type="nucleotide sequence ID" value="NZ_NHON01000109.1"/>
</dbReference>
<dbReference type="InterPro" id="IPR051090">
    <property type="entry name" value="Inositol_monoP_superfamily"/>
</dbReference>
<dbReference type="Pfam" id="PF00459">
    <property type="entry name" value="Inositol_P"/>
    <property type="match status" value="1"/>
</dbReference>
<dbReference type="PANTHER" id="PTHR43200:SF6">
    <property type="entry name" value="3'(2'),5'-BISPHOSPHATE NUCLEOTIDASE"/>
    <property type="match status" value="1"/>
</dbReference>
<protein>
    <recommendedName>
        <fullName evidence="6">Histidinol-phosphatase</fullName>
        <ecNumber evidence="6">3.1.3.15</ecNumber>
    </recommendedName>
</protein>
<evidence type="ECO:0000256" key="5">
    <source>
        <dbReference type="ARBA" id="ARBA00022842"/>
    </source>
</evidence>
<dbReference type="GO" id="GO:0004401">
    <property type="term" value="F:histidinol-phosphatase activity"/>
    <property type="evidence" value="ECO:0007669"/>
    <property type="project" value="UniProtKB-UniRule"/>
</dbReference>
<evidence type="ECO:0000256" key="6">
    <source>
        <dbReference type="NCBIfam" id="TIGR02067"/>
    </source>
</evidence>
<accession>A0A211Z6B4</accession>
<comment type="cofactor">
    <cofactor evidence="1 7">
        <name>Mg(2+)</name>
        <dbReference type="ChEBI" id="CHEBI:18420"/>
    </cofactor>
</comment>
<evidence type="ECO:0000256" key="2">
    <source>
        <dbReference type="ARBA" id="ARBA00009759"/>
    </source>
</evidence>
<reference evidence="9" key="1">
    <citation type="submission" date="2017-05" db="EMBL/GenBank/DDBJ databases">
        <authorList>
            <person name="Macchi M."/>
            <person name="Festa S."/>
            <person name="Coppotelli B.M."/>
            <person name="Morelli I.S."/>
        </authorList>
    </citation>
    <scope>NUCLEOTIDE SEQUENCE [LARGE SCALE GENOMIC DNA]</scope>
    <source>
        <strain evidence="9">I</strain>
    </source>
</reference>
<evidence type="ECO:0000256" key="3">
    <source>
        <dbReference type="ARBA" id="ARBA00022723"/>
    </source>
</evidence>
<feature type="binding site" evidence="7">
    <location>
        <position position="86"/>
    </location>
    <ligand>
        <name>Mg(2+)</name>
        <dbReference type="ChEBI" id="CHEBI:18420"/>
        <label>1</label>
        <note>catalytic</note>
    </ligand>
</feature>
<proteinExistence type="inferred from homology"/>
<keyword evidence="5 7" id="KW-0460">Magnesium</keyword>
<dbReference type="EC" id="3.1.3.15" evidence="6"/>
<feature type="binding site" evidence="7">
    <location>
        <position position="207"/>
    </location>
    <ligand>
        <name>Mg(2+)</name>
        <dbReference type="ChEBI" id="CHEBI:18420"/>
        <label>1</label>
        <note>catalytic</note>
    </ligand>
</feature>
<dbReference type="CDD" id="cd01641">
    <property type="entry name" value="Bacterial_IMPase_like_1"/>
    <property type="match status" value="1"/>
</dbReference>
<keyword evidence="4" id="KW-0378">Hydrolase</keyword>
<evidence type="ECO:0000313" key="9">
    <source>
        <dbReference type="Proteomes" id="UP000196655"/>
    </source>
</evidence>
<dbReference type="STRING" id="1122125.GCA_000423185_05523"/>
<evidence type="ECO:0000256" key="7">
    <source>
        <dbReference type="PIRSR" id="PIRSR600760-2"/>
    </source>
</evidence>
<comment type="similarity">
    <text evidence="2">Belongs to the inositol monophosphatase superfamily.</text>
</comment>
<dbReference type="SUPFAM" id="SSF56655">
    <property type="entry name" value="Carbohydrate phosphatase"/>
    <property type="match status" value="1"/>
</dbReference>
<dbReference type="EMBL" id="NHON01000109">
    <property type="protein sequence ID" value="OWJ60838.1"/>
    <property type="molecule type" value="Genomic_DNA"/>
</dbReference>
<comment type="caution">
    <text evidence="8">The sequence shown here is derived from an EMBL/GenBank/DDBJ whole genome shotgun (WGS) entry which is preliminary data.</text>
</comment>
<evidence type="ECO:0000256" key="4">
    <source>
        <dbReference type="ARBA" id="ARBA00022801"/>
    </source>
</evidence>
<feature type="binding site" evidence="7">
    <location>
        <position position="83"/>
    </location>
    <ligand>
        <name>Mg(2+)</name>
        <dbReference type="ChEBI" id="CHEBI:18420"/>
        <label>1</label>
        <note>catalytic</note>
    </ligand>
</feature>
<dbReference type="GO" id="GO:0000105">
    <property type="term" value="P:L-histidine biosynthetic process"/>
    <property type="evidence" value="ECO:0007669"/>
    <property type="project" value="UniProtKB-UniRule"/>
</dbReference>
<organism evidence="8 9">
    <name type="scientific">Inquilinus limosus</name>
    <dbReference type="NCBI Taxonomy" id="171674"/>
    <lineage>
        <taxon>Bacteria</taxon>
        <taxon>Pseudomonadati</taxon>
        <taxon>Pseudomonadota</taxon>
        <taxon>Alphaproteobacteria</taxon>
        <taxon>Rhodospirillales</taxon>
        <taxon>Rhodospirillaceae</taxon>
        <taxon>Inquilinus</taxon>
    </lineage>
</organism>